<protein>
    <submittedName>
        <fullName evidence="3">Alpha/beta hydrolase</fullName>
    </submittedName>
</protein>
<reference evidence="3 4" key="1">
    <citation type="journal article" date="2021" name="Int. J. Syst. Evol. Microbiol.">
        <title>Steroidobacter gossypii sp. nov., isolated from soil of cotton cropping field.</title>
        <authorList>
            <person name="Huang R."/>
            <person name="Yang S."/>
            <person name="Zhen C."/>
            <person name="Liu W."/>
        </authorList>
    </citation>
    <scope>NUCLEOTIDE SEQUENCE [LARGE SCALE GENOMIC DNA]</scope>
    <source>
        <strain evidence="3 4">S1-65</strain>
    </source>
</reference>
<dbReference type="Pfam" id="PF12146">
    <property type="entry name" value="Hydrolase_4"/>
    <property type="match status" value="1"/>
</dbReference>
<keyword evidence="3" id="KW-0378">Hydrolase</keyword>
<dbReference type="PANTHER" id="PTHR43265">
    <property type="entry name" value="ESTERASE ESTD"/>
    <property type="match status" value="1"/>
</dbReference>
<evidence type="ECO:0000259" key="2">
    <source>
        <dbReference type="Pfam" id="PF12146"/>
    </source>
</evidence>
<sequence>MKCTLQAITALTVLALSLAQTNAMAARAPESHPDIETSYGTLTLPDGVELQTVVTKPAAVNGRLPAIQFVQWLSCDTIAISDNPRDGWSAMLRDIVRRSNALVWRTEKRGVGASKGNCATMDYDTELADHREALAQLRARDDVDPNRIVIFGGSIGGTYAPLLAADERVAGVMIWGAGATTWAERMLKFERNALELGGSPPSQLAQEMTLRLQFMERYLVRDQTPAEIMKADPKVGAVWSRIVGTSAQGQYGRPFAFHQQAQKADWAAAWSQVNAPVLALYGEYDWFESRDATTLITRIANSASAGRGTFAEIPRMNHHFSQFPNATAAFAEKDGQVNPEPAVSVMLAWLEKIFGRAT</sequence>
<feature type="signal peptide" evidence="1">
    <location>
        <begin position="1"/>
        <end position="25"/>
    </location>
</feature>
<accession>A0ABS1WXH4</accession>
<comment type="caution">
    <text evidence="3">The sequence shown here is derived from an EMBL/GenBank/DDBJ whole genome shotgun (WGS) entry which is preliminary data.</text>
</comment>
<gene>
    <name evidence="3" type="ORF">JM946_13005</name>
</gene>
<dbReference type="Gene3D" id="3.40.50.1820">
    <property type="entry name" value="alpha/beta hydrolase"/>
    <property type="match status" value="1"/>
</dbReference>
<dbReference type="PANTHER" id="PTHR43265:SF1">
    <property type="entry name" value="ESTERASE ESTD"/>
    <property type="match status" value="1"/>
</dbReference>
<feature type="chain" id="PRO_5045204925" evidence="1">
    <location>
        <begin position="26"/>
        <end position="358"/>
    </location>
</feature>
<dbReference type="GO" id="GO:0016787">
    <property type="term" value="F:hydrolase activity"/>
    <property type="evidence" value="ECO:0007669"/>
    <property type="project" value="UniProtKB-KW"/>
</dbReference>
<dbReference type="Proteomes" id="UP000661077">
    <property type="component" value="Unassembled WGS sequence"/>
</dbReference>
<evidence type="ECO:0000313" key="4">
    <source>
        <dbReference type="Proteomes" id="UP000661077"/>
    </source>
</evidence>
<organism evidence="3 4">
    <name type="scientific">Steroidobacter gossypii</name>
    <dbReference type="NCBI Taxonomy" id="2805490"/>
    <lineage>
        <taxon>Bacteria</taxon>
        <taxon>Pseudomonadati</taxon>
        <taxon>Pseudomonadota</taxon>
        <taxon>Gammaproteobacteria</taxon>
        <taxon>Steroidobacterales</taxon>
        <taxon>Steroidobacteraceae</taxon>
        <taxon>Steroidobacter</taxon>
    </lineage>
</organism>
<dbReference type="InterPro" id="IPR022742">
    <property type="entry name" value="Hydrolase_4"/>
</dbReference>
<keyword evidence="4" id="KW-1185">Reference proteome</keyword>
<name>A0ABS1WXH4_9GAMM</name>
<dbReference type="InterPro" id="IPR029058">
    <property type="entry name" value="AB_hydrolase_fold"/>
</dbReference>
<dbReference type="InterPro" id="IPR053145">
    <property type="entry name" value="AB_hydrolase_Est10"/>
</dbReference>
<evidence type="ECO:0000313" key="3">
    <source>
        <dbReference type="EMBL" id="MBM0105678.1"/>
    </source>
</evidence>
<dbReference type="SUPFAM" id="SSF53474">
    <property type="entry name" value="alpha/beta-Hydrolases"/>
    <property type="match status" value="1"/>
</dbReference>
<keyword evidence="1" id="KW-0732">Signal</keyword>
<dbReference type="RefSeq" id="WP_203167708.1">
    <property type="nucleotide sequence ID" value="NZ_JAEVLS010000002.1"/>
</dbReference>
<proteinExistence type="predicted"/>
<dbReference type="EMBL" id="JAEVLS010000002">
    <property type="protein sequence ID" value="MBM0105678.1"/>
    <property type="molecule type" value="Genomic_DNA"/>
</dbReference>
<evidence type="ECO:0000256" key="1">
    <source>
        <dbReference type="SAM" id="SignalP"/>
    </source>
</evidence>
<feature type="domain" description="Serine aminopeptidase S33" evidence="2">
    <location>
        <begin position="98"/>
        <end position="319"/>
    </location>
</feature>